<dbReference type="OrthoDB" id="2438161at2"/>
<gene>
    <name evidence="4" type="ORF">FZC80_17090</name>
</gene>
<feature type="compositionally biased region" description="Acidic residues" evidence="1">
    <location>
        <begin position="69"/>
        <end position="83"/>
    </location>
</feature>
<feature type="domain" description="Lysozyme inhibitor LprI-like N-terminal" evidence="3">
    <location>
        <begin position="119"/>
        <end position="207"/>
    </location>
</feature>
<feature type="region of interest" description="Disordered" evidence="1">
    <location>
        <begin position="25"/>
        <end position="100"/>
    </location>
</feature>
<evidence type="ECO:0000256" key="1">
    <source>
        <dbReference type="SAM" id="MobiDB-lite"/>
    </source>
</evidence>
<protein>
    <submittedName>
        <fullName evidence="4">DUF1311 domain-containing protein</fullName>
    </submittedName>
</protein>
<name>A0A5D4TKN2_9BACI</name>
<dbReference type="Gene3D" id="1.20.1270.180">
    <property type="match status" value="1"/>
</dbReference>
<sequence>MKNQRIMIVLLGVIFVLITACGNSSEESNTAQDNGDSNSSSAQNETQNSSDTNTDEDAAQEMDSKEYATEENEQQNENDEYNDNEVGHSTEENGTTEKTKKEYLDMLNAMEEEDRHGDAKDTMVEMEEQEQERFEKWDDMLNEIYGVLQEQLGKEEMEKLREEQREWVQQRDEEAKNASLKYEGGTTESLEYIAARATLTRERAYVLVAHYMK</sequence>
<dbReference type="RefSeq" id="WP_148992611.1">
    <property type="nucleotide sequence ID" value="NZ_VTEW01000016.1"/>
</dbReference>
<comment type="caution">
    <text evidence="4">The sequence shown here is derived from an EMBL/GenBank/DDBJ whole genome shotgun (WGS) entry which is preliminary data.</text>
</comment>
<dbReference type="PANTHER" id="PTHR39176">
    <property type="entry name" value="PERIPLASMIC PROTEIN-RELATED"/>
    <property type="match status" value="1"/>
</dbReference>
<evidence type="ECO:0000313" key="5">
    <source>
        <dbReference type="Proteomes" id="UP000325054"/>
    </source>
</evidence>
<dbReference type="InterPro" id="IPR009739">
    <property type="entry name" value="LprI-like_N"/>
</dbReference>
<dbReference type="EMBL" id="VTEW01000016">
    <property type="protein sequence ID" value="TYS75509.1"/>
    <property type="molecule type" value="Genomic_DNA"/>
</dbReference>
<feature type="compositionally biased region" description="Polar residues" evidence="1">
    <location>
        <begin position="25"/>
        <end position="52"/>
    </location>
</feature>
<feature type="compositionally biased region" description="Basic and acidic residues" evidence="1">
    <location>
        <begin position="85"/>
        <end position="100"/>
    </location>
</feature>
<dbReference type="Pfam" id="PF07007">
    <property type="entry name" value="LprI"/>
    <property type="match status" value="1"/>
</dbReference>
<dbReference type="PANTHER" id="PTHR39176:SF1">
    <property type="entry name" value="PERIPLASMIC PROTEIN"/>
    <property type="match status" value="1"/>
</dbReference>
<feature type="signal peptide" evidence="2">
    <location>
        <begin position="1"/>
        <end position="25"/>
    </location>
</feature>
<keyword evidence="2" id="KW-0732">Signal</keyword>
<dbReference type="AlphaFoldDB" id="A0A5D4TKN2"/>
<dbReference type="Proteomes" id="UP000325054">
    <property type="component" value="Unassembled WGS sequence"/>
</dbReference>
<proteinExistence type="predicted"/>
<evidence type="ECO:0000259" key="3">
    <source>
        <dbReference type="Pfam" id="PF07007"/>
    </source>
</evidence>
<feature type="chain" id="PRO_5039093213" evidence="2">
    <location>
        <begin position="26"/>
        <end position="213"/>
    </location>
</feature>
<dbReference type="PROSITE" id="PS51257">
    <property type="entry name" value="PROKAR_LIPOPROTEIN"/>
    <property type="match status" value="1"/>
</dbReference>
<reference evidence="4 5" key="1">
    <citation type="submission" date="2019-08" db="EMBL/GenBank/DDBJ databases">
        <title>Bacillus genomes from the desert of Cuatro Cienegas, Coahuila.</title>
        <authorList>
            <person name="Olmedo-Alvarez G."/>
        </authorList>
    </citation>
    <scope>NUCLEOTIDE SEQUENCE [LARGE SCALE GENOMIC DNA]</scope>
    <source>
        <strain evidence="4 5">CH451a_14T</strain>
    </source>
</reference>
<accession>A0A5D4TKN2</accession>
<evidence type="ECO:0000256" key="2">
    <source>
        <dbReference type="SAM" id="SignalP"/>
    </source>
</evidence>
<organism evidence="4 5">
    <name type="scientific">Rossellomorea aquimaris</name>
    <dbReference type="NCBI Taxonomy" id="189382"/>
    <lineage>
        <taxon>Bacteria</taxon>
        <taxon>Bacillati</taxon>
        <taxon>Bacillota</taxon>
        <taxon>Bacilli</taxon>
        <taxon>Bacillales</taxon>
        <taxon>Bacillaceae</taxon>
        <taxon>Rossellomorea</taxon>
    </lineage>
</organism>
<evidence type="ECO:0000313" key="4">
    <source>
        <dbReference type="EMBL" id="TYS75509.1"/>
    </source>
</evidence>